<evidence type="ECO:0000259" key="2">
    <source>
        <dbReference type="Pfam" id="PF13843"/>
    </source>
</evidence>
<dbReference type="AlphaFoldDB" id="A0A8S1BJ18"/>
<accession>A0A8S1BJ18</accession>
<feature type="region of interest" description="Disordered" evidence="1">
    <location>
        <begin position="1"/>
        <end position="27"/>
    </location>
</feature>
<organism evidence="3 4">
    <name type="scientific">Arctia plantaginis</name>
    <name type="common">Wood tiger moth</name>
    <name type="synonym">Phalaena plantaginis</name>
    <dbReference type="NCBI Taxonomy" id="874455"/>
    <lineage>
        <taxon>Eukaryota</taxon>
        <taxon>Metazoa</taxon>
        <taxon>Ecdysozoa</taxon>
        <taxon>Arthropoda</taxon>
        <taxon>Hexapoda</taxon>
        <taxon>Insecta</taxon>
        <taxon>Pterygota</taxon>
        <taxon>Neoptera</taxon>
        <taxon>Endopterygota</taxon>
        <taxon>Lepidoptera</taxon>
        <taxon>Glossata</taxon>
        <taxon>Ditrysia</taxon>
        <taxon>Noctuoidea</taxon>
        <taxon>Erebidae</taxon>
        <taxon>Arctiinae</taxon>
        <taxon>Arctia</taxon>
    </lineage>
</organism>
<dbReference type="Pfam" id="PF13843">
    <property type="entry name" value="DDE_Tnp_1_7"/>
    <property type="match status" value="1"/>
</dbReference>
<evidence type="ECO:0000256" key="1">
    <source>
        <dbReference type="SAM" id="MobiDB-lite"/>
    </source>
</evidence>
<dbReference type="EMBL" id="CADEBC010000644">
    <property type="protein sequence ID" value="CAB3259779.1"/>
    <property type="molecule type" value="Genomic_DNA"/>
</dbReference>
<dbReference type="OrthoDB" id="123207at2759"/>
<comment type="caution">
    <text evidence="3">The sequence shown here is derived from an EMBL/GenBank/DDBJ whole genome shotgun (WGS) entry which is preliminary data.</text>
</comment>
<keyword evidence="4" id="KW-1185">Reference proteome</keyword>
<name>A0A8S1BJ18_ARCPL</name>
<dbReference type="PANTHER" id="PTHR47272:SF1">
    <property type="entry name" value="PIGGYBAC TRANSPOSABLE ELEMENT-DERIVED PROTEIN 3-LIKE"/>
    <property type="match status" value="1"/>
</dbReference>
<feature type="compositionally biased region" description="Low complexity" evidence="1">
    <location>
        <begin position="12"/>
        <end position="22"/>
    </location>
</feature>
<dbReference type="PANTHER" id="PTHR47272">
    <property type="entry name" value="DDE_TNP_1_7 DOMAIN-CONTAINING PROTEIN"/>
    <property type="match status" value="1"/>
</dbReference>
<dbReference type="Proteomes" id="UP000494106">
    <property type="component" value="Unassembled WGS sequence"/>
</dbReference>
<dbReference type="InterPro" id="IPR029526">
    <property type="entry name" value="PGBD"/>
</dbReference>
<proteinExistence type="predicted"/>
<evidence type="ECO:0000313" key="3">
    <source>
        <dbReference type="EMBL" id="CAB3259779.1"/>
    </source>
</evidence>
<protein>
    <recommendedName>
        <fullName evidence="2">PiggyBac transposable element-derived protein domain-containing protein</fullName>
    </recommendedName>
</protein>
<gene>
    <name evidence="3" type="ORF">APLA_LOCUS17140</name>
</gene>
<reference evidence="3 4" key="1">
    <citation type="submission" date="2020-04" db="EMBL/GenBank/DDBJ databases">
        <authorList>
            <person name="Wallbank WR R."/>
            <person name="Pardo Diaz C."/>
            <person name="Kozak K."/>
            <person name="Martin S."/>
            <person name="Jiggins C."/>
            <person name="Moest M."/>
            <person name="Warren A I."/>
            <person name="Byers J.R.P. K."/>
            <person name="Montejo-Kovacevich G."/>
            <person name="Yen C E."/>
        </authorList>
    </citation>
    <scope>NUCLEOTIDE SEQUENCE [LARGE SCALE GENOMIC DNA]</scope>
</reference>
<sequence>MHDEDKIQALGDGNDSDINFSNDSDDEEPFFIYPAALSNLGDLDFPENPTENQIYDQVKDSPAPDQFISAPSSVVPTAKRPSRSGSRPRRWRVTSFEDKQHTYPERSVKSVRQPIDYVQDYFDDQFYEMVCTCTNLYYLRKTGSELKTTKSELQKLFGIHILIGCIPFPRLPMYSRSGISLDKITSKMSRDRFLQLRNALHVVSTDTAPPQQATNPLWKVQPMITQVRNGCYKQERVPGYYSIDEQMIPFTGRCPLRQVVKNKS</sequence>
<evidence type="ECO:0000313" key="4">
    <source>
        <dbReference type="Proteomes" id="UP000494106"/>
    </source>
</evidence>
<feature type="domain" description="PiggyBac transposable element-derived protein" evidence="2">
    <location>
        <begin position="114"/>
        <end position="263"/>
    </location>
</feature>